<evidence type="ECO:0000313" key="3">
    <source>
        <dbReference type="Proteomes" id="UP000003688"/>
    </source>
</evidence>
<feature type="region of interest" description="Disordered" evidence="1">
    <location>
        <begin position="1"/>
        <end position="24"/>
    </location>
</feature>
<feature type="region of interest" description="Disordered" evidence="1">
    <location>
        <begin position="40"/>
        <end position="64"/>
    </location>
</feature>
<sequence length="64" mass="6936">MPKPPIAGVEGSGTGWGELHPSNSCRFVTADKGVSRWSPGRIIEASPKPSWHSSQPKLLQKLQQ</sequence>
<comment type="caution">
    <text evidence="2">The sequence shown here is derived from an EMBL/GenBank/DDBJ whole genome shotgun (WGS) entry which is preliminary data.</text>
</comment>
<gene>
    <name evidence="2" type="ORF">Cflav_PD3371</name>
</gene>
<dbReference type="Proteomes" id="UP000003688">
    <property type="component" value="Unassembled WGS sequence"/>
</dbReference>
<proteinExistence type="predicted"/>
<protein>
    <submittedName>
        <fullName evidence="2">Uncharacterized protein</fullName>
    </submittedName>
</protein>
<organism evidence="2 3">
    <name type="scientific">Pedosphaera parvula (strain Ellin514)</name>
    <dbReference type="NCBI Taxonomy" id="320771"/>
    <lineage>
        <taxon>Bacteria</taxon>
        <taxon>Pseudomonadati</taxon>
        <taxon>Verrucomicrobiota</taxon>
        <taxon>Pedosphaerae</taxon>
        <taxon>Pedosphaerales</taxon>
        <taxon>Pedosphaeraceae</taxon>
        <taxon>Pedosphaera</taxon>
    </lineage>
</organism>
<dbReference type="EMBL" id="ABOX02000017">
    <property type="protein sequence ID" value="EEF60401.1"/>
    <property type="molecule type" value="Genomic_DNA"/>
</dbReference>
<keyword evidence="3" id="KW-1185">Reference proteome</keyword>
<reference evidence="2 3" key="1">
    <citation type="journal article" date="2011" name="J. Bacteriol.">
        <title>Genome sequence of 'Pedosphaera parvula' Ellin514, an aerobic Verrucomicrobial isolate from pasture soil.</title>
        <authorList>
            <person name="Kant R."/>
            <person name="van Passel M.W."/>
            <person name="Sangwan P."/>
            <person name="Palva A."/>
            <person name="Lucas S."/>
            <person name="Copeland A."/>
            <person name="Lapidus A."/>
            <person name="Glavina Del Rio T."/>
            <person name="Dalin E."/>
            <person name="Tice H."/>
            <person name="Bruce D."/>
            <person name="Goodwin L."/>
            <person name="Pitluck S."/>
            <person name="Chertkov O."/>
            <person name="Larimer F.W."/>
            <person name="Land M.L."/>
            <person name="Hauser L."/>
            <person name="Brettin T.S."/>
            <person name="Detter J.C."/>
            <person name="Han S."/>
            <person name="de Vos W.M."/>
            <person name="Janssen P.H."/>
            <person name="Smidt H."/>
        </authorList>
    </citation>
    <scope>NUCLEOTIDE SEQUENCE [LARGE SCALE GENOMIC DNA]</scope>
    <source>
        <strain evidence="2 3">Ellin514</strain>
    </source>
</reference>
<accession>B9XIE0</accession>
<dbReference type="AlphaFoldDB" id="B9XIE0"/>
<name>B9XIE0_PEDPL</name>
<evidence type="ECO:0000256" key="1">
    <source>
        <dbReference type="SAM" id="MobiDB-lite"/>
    </source>
</evidence>
<evidence type="ECO:0000313" key="2">
    <source>
        <dbReference type="EMBL" id="EEF60401.1"/>
    </source>
</evidence>